<evidence type="ECO:0000313" key="7">
    <source>
        <dbReference type="EMBL" id="NDY83430.1"/>
    </source>
</evidence>
<dbReference type="Pfam" id="PF03099">
    <property type="entry name" value="BPL_LplA_LipB"/>
    <property type="match status" value="1"/>
</dbReference>
<evidence type="ECO:0000259" key="6">
    <source>
        <dbReference type="Pfam" id="PF03099"/>
    </source>
</evidence>
<feature type="domain" description="BPL/LPL catalytic" evidence="6">
    <location>
        <begin position="45"/>
        <end position="180"/>
    </location>
</feature>
<dbReference type="Gene3D" id="3.30.930.10">
    <property type="entry name" value="Bira Bifunctional Protein, Domain 2"/>
    <property type="match status" value="1"/>
</dbReference>
<sequence>MPFKSHSYSHSQTELPASSSESVSAAFANSLRTRLSGFGTIEWADSTPSTNQDLILRARQGVTESNPLPWLRGARQQTAGKGRAGRPWKNTTDATLMFSCAFAPDIPLAQLPGLSPALGVAACEALRQLAGTQIDDRETLKLGLKWPNDLQWGKHSKLAGILVETAPTAGHKHPVIVAGIGINLRGARQLSHDLDRPIADWSDVTRSDVSVDTALNIVSAIAQAWQQAILVYAKEGFAAFVEHYAQVDDLQHVEVNLLDQGKVLLSGTACGTDVTGRLQVRTAKGLIPVMTGDISVRPVS</sequence>
<dbReference type="EMBL" id="JAAGRN010000005">
    <property type="protein sequence ID" value="NDY83430.1"/>
    <property type="molecule type" value="Genomic_DNA"/>
</dbReference>
<dbReference type="PANTHER" id="PTHR12835:SF5">
    <property type="entry name" value="BIOTIN--PROTEIN LIGASE"/>
    <property type="match status" value="1"/>
</dbReference>
<dbReference type="SUPFAM" id="SSF55681">
    <property type="entry name" value="Class II aaRS and biotin synthetases"/>
    <property type="match status" value="1"/>
</dbReference>
<comment type="catalytic activity">
    <reaction evidence="4">
        <text>biotin + L-lysyl-[protein] + ATP = N(6)-biotinyl-L-lysyl-[protein] + AMP + diphosphate + H(+)</text>
        <dbReference type="Rhea" id="RHEA:11756"/>
        <dbReference type="Rhea" id="RHEA-COMP:9752"/>
        <dbReference type="Rhea" id="RHEA-COMP:10505"/>
        <dbReference type="ChEBI" id="CHEBI:15378"/>
        <dbReference type="ChEBI" id="CHEBI:29969"/>
        <dbReference type="ChEBI" id="CHEBI:30616"/>
        <dbReference type="ChEBI" id="CHEBI:33019"/>
        <dbReference type="ChEBI" id="CHEBI:57586"/>
        <dbReference type="ChEBI" id="CHEBI:83144"/>
        <dbReference type="ChEBI" id="CHEBI:456215"/>
        <dbReference type="EC" id="6.3.4.15"/>
    </reaction>
</comment>
<evidence type="ECO:0000259" key="5">
    <source>
        <dbReference type="Pfam" id="PF02237"/>
    </source>
</evidence>
<dbReference type="RefSeq" id="WP_163654575.1">
    <property type="nucleotide sequence ID" value="NZ_JAAGRN010000005.1"/>
</dbReference>
<dbReference type="EC" id="6.3.4.15" evidence="3"/>
<keyword evidence="1 7" id="KW-0436">Ligase</keyword>
<name>A0A6B2QYA0_9BURK</name>
<dbReference type="InterPro" id="IPR003142">
    <property type="entry name" value="BPL_C"/>
</dbReference>
<gene>
    <name evidence="7" type="ORF">G3I67_09325</name>
</gene>
<evidence type="ECO:0000256" key="3">
    <source>
        <dbReference type="ARBA" id="ARBA00024227"/>
    </source>
</evidence>
<dbReference type="Pfam" id="PF02237">
    <property type="entry name" value="BPL_C"/>
    <property type="match status" value="1"/>
</dbReference>
<reference evidence="7" key="1">
    <citation type="submission" date="2020-02" db="EMBL/GenBank/DDBJ databases">
        <authorList>
            <person name="Chen W.-M."/>
        </authorList>
    </citation>
    <scope>NUCLEOTIDE SEQUENCE</scope>
    <source>
        <strain evidence="7">NBD-18</strain>
    </source>
</reference>
<evidence type="ECO:0000256" key="2">
    <source>
        <dbReference type="ARBA" id="ARBA00023267"/>
    </source>
</evidence>
<dbReference type="CDD" id="cd16442">
    <property type="entry name" value="BPL"/>
    <property type="match status" value="1"/>
</dbReference>
<keyword evidence="2" id="KW-0092">Biotin</keyword>
<comment type="caution">
    <text evidence="7">The sequence shown here is derived from an EMBL/GenBank/DDBJ whole genome shotgun (WGS) entry which is preliminary data.</text>
</comment>
<accession>A0A6B2QYA0</accession>
<proteinExistence type="predicted"/>
<dbReference type="GO" id="GO:0005737">
    <property type="term" value="C:cytoplasm"/>
    <property type="evidence" value="ECO:0007669"/>
    <property type="project" value="TreeGrafter"/>
</dbReference>
<evidence type="ECO:0000256" key="1">
    <source>
        <dbReference type="ARBA" id="ARBA00022598"/>
    </source>
</evidence>
<dbReference type="Gene3D" id="2.30.30.100">
    <property type="match status" value="1"/>
</dbReference>
<evidence type="ECO:0000256" key="4">
    <source>
        <dbReference type="ARBA" id="ARBA00047846"/>
    </source>
</evidence>
<dbReference type="InterPro" id="IPR004143">
    <property type="entry name" value="BPL_LPL_catalytic"/>
</dbReference>
<dbReference type="GO" id="GO:0004077">
    <property type="term" value="F:biotin--[biotin carboxyl-carrier protein] ligase activity"/>
    <property type="evidence" value="ECO:0007669"/>
    <property type="project" value="UniProtKB-EC"/>
</dbReference>
<dbReference type="PANTHER" id="PTHR12835">
    <property type="entry name" value="BIOTIN PROTEIN LIGASE"/>
    <property type="match status" value="1"/>
</dbReference>
<dbReference type="NCBIfam" id="TIGR00121">
    <property type="entry name" value="birA_ligase"/>
    <property type="match status" value="1"/>
</dbReference>
<dbReference type="InterPro" id="IPR045864">
    <property type="entry name" value="aa-tRNA-synth_II/BPL/LPL"/>
</dbReference>
<protein>
    <recommendedName>
        <fullName evidence="3">biotin--[biotin carboxyl-carrier protein] ligase</fullName>
        <ecNumber evidence="3">6.3.4.15</ecNumber>
    </recommendedName>
</protein>
<dbReference type="InterPro" id="IPR004408">
    <property type="entry name" value="Biotin_CoA_COase_ligase"/>
</dbReference>
<feature type="domain" description="Biotin protein ligase C-terminal" evidence="5">
    <location>
        <begin position="254"/>
        <end position="297"/>
    </location>
</feature>
<dbReference type="AlphaFoldDB" id="A0A6B2QYA0"/>
<organism evidence="7">
    <name type="scientific">Sheuella amnicola</name>
    <dbReference type="NCBI Taxonomy" id="2707330"/>
    <lineage>
        <taxon>Bacteria</taxon>
        <taxon>Pseudomonadati</taxon>
        <taxon>Pseudomonadota</taxon>
        <taxon>Betaproteobacteria</taxon>
        <taxon>Burkholderiales</taxon>
        <taxon>Alcaligenaceae</taxon>
        <taxon>Sheuella</taxon>
    </lineage>
</organism>